<evidence type="ECO:0000313" key="1">
    <source>
        <dbReference type="EMBL" id="SVD32585.1"/>
    </source>
</evidence>
<proteinExistence type="predicted"/>
<gene>
    <name evidence="1" type="ORF">METZ01_LOCUS385439</name>
</gene>
<sequence>MILIFSLPGKGFNDDGPAPEPFSPRLNRRSNRTRIIACLATKIIAGRF</sequence>
<reference evidence="1" key="1">
    <citation type="submission" date="2018-05" db="EMBL/GenBank/DDBJ databases">
        <authorList>
            <person name="Lanie J.A."/>
            <person name="Ng W.-L."/>
            <person name="Kazmierczak K.M."/>
            <person name="Andrzejewski T.M."/>
            <person name="Davidsen T.M."/>
            <person name="Wayne K.J."/>
            <person name="Tettelin H."/>
            <person name="Glass J.I."/>
            <person name="Rusch D."/>
            <person name="Podicherti R."/>
            <person name="Tsui H.-C.T."/>
            <person name="Winkler M.E."/>
        </authorList>
    </citation>
    <scope>NUCLEOTIDE SEQUENCE</scope>
</reference>
<name>A0A382UFH0_9ZZZZ</name>
<dbReference type="EMBL" id="UINC01143585">
    <property type="protein sequence ID" value="SVD32585.1"/>
    <property type="molecule type" value="Genomic_DNA"/>
</dbReference>
<protein>
    <submittedName>
        <fullName evidence="1">Uncharacterized protein</fullName>
    </submittedName>
</protein>
<dbReference type="AlphaFoldDB" id="A0A382UFH0"/>
<accession>A0A382UFH0</accession>
<organism evidence="1">
    <name type="scientific">marine metagenome</name>
    <dbReference type="NCBI Taxonomy" id="408172"/>
    <lineage>
        <taxon>unclassified sequences</taxon>
        <taxon>metagenomes</taxon>
        <taxon>ecological metagenomes</taxon>
    </lineage>
</organism>